<dbReference type="GO" id="GO:0009927">
    <property type="term" value="F:histidine phosphotransfer kinase activity"/>
    <property type="evidence" value="ECO:0007669"/>
    <property type="project" value="TreeGrafter"/>
</dbReference>
<dbReference type="InterPro" id="IPR003661">
    <property type="entry name" value="HisK_dim/P_dom"/>
</dbReference>
<reference evidence="8 9" key="1">
    <citation type="submission" date="2019-04" db="EMBL/GenBank/DDBJ databases">
        <title>Pedobacter sp. AR-2-6 sp. nov., isolated from Arctic soil.</title>
        <authorList>
            <person name="Dahal R.H."/>
            <person name="Kim D.-U."/>
        </authorList>
    </citation>
    <scope>NUCLEOTIDE SEQUENCE [LARGE SCALE GENOMIC DNA]</scope>
    <source>
        <strain evidence="8 9">AR-2-6</strain>
    </source>
</reference>
<gene>
    <name evidence="8" type="ORF">FA045_11045</name>
</gene>
<comment type="catalytic activity">
    <reaction evidence="1">
        <text>ATP + protein L-histidine = ADP + protein N-phospho-L-histidine.</text>
        <dbReference type="EC" id="2.7.13.3"/>
    </reaction>
</comment>
<evidence type="ECO:0000256" key="6">
    <source>
        <dbReference type="SAM" id="Phobius"/>
    </source>
</evidence>
<dbReference type="PANTHER" id="PTHR43047">
    <property type="entry name" value="TWO-COMPONENT HISTIDINE PROTEIN KINASE"/>
    <property type="match status" value="1"/>
</dbReference>
<comment type="caution">
    <text evidence="8">The sequence shown here is derived from an EMBL/GenBank/DDBJ whole genome shotgun (WGS) entry which is preliminary data.</text>
</comment>
<evidence type="ECO:0000259" key="7">
    <source>
        <dbReference type="PROSITE" id="PS50109"/>
    </source>
</evidence>
<feature type="domain" description="Histidine kinase" evidence="7">
    <location>
        <begin position="228"/>
        <end position="443"/>
    </location>
</feature>
<keyword evidence="9" id="KW-1185">Reference proteome</keyword>
<dbReference type="EC" id="2.7.13.3" evidence="2"/>
<keyword evidence="3" id="KW-0597">Phosphoprotein</keyword>
<feature type="transmembrane region" description="Helical" evidence="6">
    <location>
        <begin position="128"/>
        <end position="147"/>
    </location>
</feature>
<dbReference type="Pfam" id="PF00512">
    <property type="entry name" value="HisKA"/>
    <property type="match status" value="1"/>
</dbReference>
<dbReference type="SUPFAM" id="SSF47384">
    <property type="entry name" value="Homodimeric domain of signal transducing histidine kinase"/>
    <property type="match status" value="1"/>
</dbReference>
<name>A0A4U1C2I7_9SPHI</name>
<dbReference type="InterPro" id="IPR005467">
    <property type="entry name" value="His_kinase_dom"/>
</dbReference>
<dbReference type="SUPFAM" id="SSF55874">
    <property type="entry name" value="ATPase domain of HSP90 chaperone/DNA topoisomerase II/histidine kinase"/>
    <property type="match status" value="1"/>
</dbReference>
<dbReference type="PROSITE" id="PS50109">
    <property type="entry name" value="HIS_KIN"/>
    <property type="match status" value="1"/>
</dbReference>
<dbReference type="InterPro" id="IPR036097">
    <property type="entry name" value="HisK_dim/P_sf"/>
</dbReference>
<evidence type="ECO:0000256" key="1">
    <source>
        <dbReference type="ARBA" id="ARBA00000085"/>
    </source>
</evidence>
<organism evidence="8 9">
    <name type="scientific">Pedobacter cryotolerans</name>
    <dbReference type="NCBI Taxonomy" id="2571270"/>
    <lineage>
        <taxon>Bacteria</taxon>
        <taxon>Pseudomonadati</taxon>
        <taxon>Bacteroidota</taxon>
        <taxon>Sphingobacteriia</taxon>
        <taxon>Sphingobacteriales</taxon>
        <taxon>Sphingobacteriaceae</taxon>
        <taxon>Pedobacter</taxon>
    </lineage>
</organism>
<evidence type="ECO:0000256" key="3">
    <source>
        <dbReference type="ARBA" id="ARBA00022553"/>
    </source>
</evidence>
<dbReference type="EMBL" id="SWBO01000005">
    <property type="protein sequence ID" value="TKB99970.1"/>
    <property type="molecule type" value="Genomic_DNA"/>
</dbReference>
<sequence>MFSFKKILNGKNLIGDPTLFSLEERIFNTFCIIAFITMCFEVPFNYVIGLKVPAILCACGIFISASLFYLSRFKRKSLLGIILFSTACNVTFAINYFYNSGIFGPNLLLFALAFLLVIAIIPKQQFKIWIPINLLLVLTILIIEYIYPQTAPIAYINNLSKTIDFGITYFVVTLITYFAISYIRKNYEYERSLAFNKTIAIEEQSKKIIQQNEELEKLSIEKDKLFSIVTHDIKTPLNSIQGYLELLAETDLHSEERSLLKQQLLEITKNTSSMLTNVLSWSKTQLEGSHAELVPVNIKQTLANGLNIERNNAKRKGVGFDIICEDEVEILADQNMFELVMRNLVNNAIKFTPKSGFVTITIKVEDKKCLIIVKDTGLGINEAQQEKLFKLKASSTYGTNNERGIGLGLMLCKEFTELQGGEIWFDSKPKQGSTFYLSFNLFVSEQVRQ</sequence>
<keyword evidence="6" id="KW-1133">Transmembrane helix</keyword>
<keyword evidence="6" id="KW-0472">Membrane</keyword>
<evidence type="ECO:0000313" key="9">
    <source>
        <dbReference type="Proteomes" id="UP000310477"/>
    </source>
</evidence>
<evidence type="ECO:0000256" key="4">
    <source>
        <dbReference type="ARBA" id="ARBA00022679"/>
    </source>
</evidence>
<dbReference type="Pfam" id="PF02518">
    <property type="entry name" value="HATPase_c"/>
    <property type="match status" value="1"/>
</dbReference>
<dbReference type="AlphaFoldDB" id="A0A4U1C2I7"/>
<dbReference type="PANTHER" id="PTHR43047:SF66">
    <property type="entry name" value="HISKA"/>
    <property type="match status" value="1"/>
</dbReference>
<dbReference type="SMART" id="SM00387">
    <property type="entry name" value="HATPase_c"/>
    <property type="match status" value="1"/>
</dbReference>
<dbReference type="InterPro" id="IPR003594">
    <property type="entry name" value="HATPase_dom"/>
</dbReference>
<evidence type="ECO:0000256" key="2">
    <source>
        <dbReference type="ARBA" id="ARBA00012438"/>
    </source>
</evidence>
<dbReference type="SMART" id="SM00388">
    <property type="entry name" value="HisKA"/>
    <property type="match status" value="1"/>
</dbReference>
<keyword evidence="5 8" id="KW-0418">Kinase</keyword>
<feature type="transmembrane region" description="Helical" evidence="6">
    <location>
        <begin position="103"/>
        <end position="121"/>
    </location>
</feature>
<evidence type="ECO:0000256" key="5">
    <source>
        <dbReference type="ARBA" id="ARBA00022777"/>
    </source>
</evidence>
<accession>A0A4U1C2I7</accession>
<dbReference type="OrthoDB" id="9810447at2"/>
<feature type="transmembrane region" description="Helical" evidence="6">
    <location>
        <begin position="26"/>
        <end position="46"/>
    </location>
</feature>
<dbReference type="InterPro" id="IPR004358">
    <property type="entry name" value="Sig_transdc_His_kin-like_C"/>
</dbReference>
<dbReference type="PRINTS" id="PR00344">
    <property type="entry name" value="BCTRLSENSOR"/>
</dbReference>
<dbReference type="Gene3D" id="3.30.565.10">
    <property type="entry name" value="Histidine kinase-like ATPase, C-terminal domain"/>
    <property type="match status" value="1"/>
</dbReference>
<dbReference type="GO" id="GO:0000155">
    <property type="term" value="F:phosphorelay sensor kinase activity"/>
    <property type="evidence" value="ECO:0007669"/>
    <property type="project" value="InterPro"/>
</dbReference>
<protein>
    <recommendedName>
        <fullName evidence="2">histidine kinase</fullName>
        <ecNumber evidence="2">2.7.13.3</ecNumber>
    </recommendedName>
</protein>
<dbReference type="Proteomes" id="UP000310477">
    <property type="component" value="Unassembled WGS sequence"/>
</dbReference>
<feature type="transmembrane region" description="Helical" evidence="6">
    <location>
        <begin position="77"/>
        <end position="97"/>
    </location>
</feature>
<evidence type="ECO:0000313" key="8">
    <source>
        <dbReference type="EMBL" id="TKB99970.1"/>
    </source>
</evidence>
<dbReference type="Gene3D" id="1.10.287.130">
    <property type="match status" value="1"/>
</dbReference>
<feature type="transmembrane region" description="Helical" evidence="6">
    <location>
        <begin position="52"/>
        <end position="70"/>
    </location>
</feature>
<keyword evidence="4" id="KW-0808">Transferase</keyword>
<keyword evidence="6" id="KW-0812">Transmembrane</keyword>
<proteinExistence type="predicted"/>
<dbReference type="InterPro" id="IPR036890">
    <property type="entry name" value="HATPase_C_sf"/>
</dbReference>
<dbReference type="CDD" id="cd00082">
    <property type="entry name" value="HisKA"/>
    <property type="match status" value="1"/>
</dbReference>
<feature type="transmembrane region" description="Helical" evidence="6">
    <location>
        <begin position="167"/>
        <end position="183"/>
    </location>
</feature>
<dbReference type="GO" id="GO:0005886">
    <property type="term" value="C:plasma membrane"/>
    <property type="evidence" value="ECO:0007669"/>
    <property type="project" value="TreeGrafter"/>
</dbReference>
<dbReference type="RefSeq" id="WP_136877134.1">
    <property type="nucleotide sequence ID" value="NZ_SWBO01000005.1"/>
</dbReference>